<feature type="signal peptide" evidence="1">
    <location>
        <begin position="1"/>
        <end position="22"/>
    </location>
</feature>
<evidence type="ECO:0000256" key="1">
    <source>
        <dbReference type="SAM" id="SignalP"/>
    </source>
</evidence>
<accession>A0A0C3ARR8</accession>
<evidence type="ECO:0000313" key="2">
    <source>
        <dbReference type="EMBL" id="KIM21971.1"/>
    </source>
</evidence>
<name>A0A0C3ARR8_SERVB</name>
<reference evidence="2 3" key="1">
    <citation type="submission" date="2014-04" db="EMBL/GenBank/DDBJ databases">
        <authorList>
            <consortium name="DOE Joint Genome Institute"/>
            <person name="Kuo A."/>
            <person name="Zuccaro A."/>
            <person name="Kohler A."/>
            <person name="Nagy L.G."/>
            <person name="Floudas D."/>
            <person name="Copeland A."/>
            <person name="Barry K.W."/>
            <person name="Cichocki N."/>
            <person name="Veneault-Fourrey C."/>
            <person name="LaButti K."/>
            <person name="Lindquist E.A."/>
            <person name="Lipzen A."/>
            <person name="Lundell T."/>
            <person name="Morin E."/>
            <person name="Murat C."/>
            <person name="Sun H."/>
            <person name="Tunlid A."/>
            <person name="Henrissat B."/>
            <person name="Grigoriev I.V."/>
            <person name="Hibbett D.S."/>
            <person name="Martin F."/>
            <person name="Nordberg H.P."/>
            <person name="Cantor M.N."/>
            <person name="Hua S.X."/>
        </authorList>
    </citation>
    <scope>NUCLEOTIDE SEQUENCE [LARGE SCALE GENOMIC DNA]</scope>
    <source>
        <strain evidence="2 3">MAFF 305830</strain>
    </source>
</reference>
<dbReference type="GO" id="GO:0009251">
    <property type="term" value="P:glucan catabolic process"/>
    <property type="evidence" value="ECO:0007669"/>
    <property type="project" value="TreeGrafter"/>
</dbReference>
<organism evidence="2 3">
    <name type="scientific">Serendipita vermifera MAFF 305830</name>
    <dbReference type="NCBI Taxonomy" id="933852"/>
    <lineage>
        <taxon>Eukaryota</taxon>
        <taxon>Fungi</taxon>
        <taxon>Dikarya</taxon>
        <taxon>Basidiomycota</taxon>
        <taxon>Agaricomycotina</taxon>
        <taxon>Agaricomycetes</taxon>
        <taxon>Sebacinales</taxon>
        <taxon>Serendipitaceae</taxon>
        <taxon>Serendipita</taxon>
    </lineage>
</organism>
<dbReference type="AlphaFoldDB" id="A0A0C3ARR8"/>
<reference evidence="3" key="2">
    <citation type="submission" date="2015-01" db="EMBL/GenBank/DDBJ databases">
        <title>Evolutionary Origins and Diversification of the Mycorrhizal Mutualists.</title>
        <authorList>
            <consortium name="DOE Joint Genome Institute"/>
            <consortium name="Mycorrhizal Genomics Consortium"/>
            <person name="Kohler A."/>
            <person name="Kuo A."/>
            <person name="Nagy L.G."/>
            <person name="Floudas D."/>
            <person name="Copeland A."/>
            <person name="Barry K.W."/>
            <person name="Cichocki N."/>
            <person name="Veneault-Fourrey C."/>
            <person name="LaButti K."/>
            <person name="Lindquist E.A."/>
            <person name="Lipzen A."/>
            <person name="Lundell T."/>
            <person name="Morin E."/>
            <person name="Murat C."/>
            <person name="Riley R."/>
            <person name="Ohm R."/>
            <person name="Sun H."/>
            <person name="Tunlid A."/>
            <person name="Henrissat B."/>
            <person name="Grigoriev I.V."/>
            <person name="Hibbett D.S."/>
            <person name="Martin F."/>
        </authorList>
    </citation>
    <scope>NUCLEOTIDE SEQUENCE [LARGE SCALE GENOMIC DNA]</scope>
    <source>
        <strain evidence="3">MAFF 305830</strain>
    </source>
</reference>
<evidence type="ECO:0000313" key="3">
    <source>
        <dbReference type="Proteomes" id="UP000054097"/>
    </source>
</evidence>
<dbReference type="GO" id="GO:0016787">
    <property type="term" value="F:hydrolase activity"/>
    <property type="evidence" value="ECO:0007669"/>
    <property type="project" value="UniProtKB-KW"/>
</dbReference>
<keyword evidence="1" id="KW-0732">Signal</keyword>
<proteinExistence type="predicted"/>
<dbReference type="PANTHER" id="PTHR10963">
    <property type="entry name" value="GLYCOSYL HYDROLASE-RELATED"/>
    <property type="match status" value="1"/>
</dbReference>
<keyword evidence="2" id="KW-0378">Hydrolase</keyword>
<feature type="chain" id="PRO_5002172378" evidence="1">
    <location>
        <begin position="23"/>
        <end position="380"/>
    </location>
</feature>
<dbReference type="Gene3D" id="2.60.120.200">
    <property type="match status" value="1"/>
</dbReference>
<dbReference type="PANTHER" id="PTHR10963:SF24">
    <property type="entry name" value="GLYCOSIDASE C21B10.07-RELATED"/>
    <property type="match status" value="1"/>
</dbReference>
<dbReference type="HOGENOM" id="CLU_016972_1_0_1"/>
<dbReference type="Proteomes" id="UP000054097">
    <property type="component" value="Unassembled WGS sequence"/>
</dbReference>
<keyword evidence="3" id="KW-1185">Reference proteome</keyword>
<sequence>MLLTTPTTAILLAVVHAGLSRAQIPLYKSFVGKQFMDNFYFFTDRDPANGVVNYVSQSAAQSQNLVSWTDSTFTMKADSTQNSVMGKGRDSVRLVSNNDFGDGVYIFDINHSPVGCGTWPAAWTTTTTNWPYGGEIDVLEGANANSNSSINTLRSLGLLTTGSVLAANASTPANTTYSGLNAISLHTAPSCPLKPRDANAMTGTEGSNECSGLAGGNVGCGVTVPGKSFGGLFNDNGGGIYAVYRNIQNASAIESWFWPRDVTPPADVSVGSFFWFVRLFWAPLAASFKFQDYSCGGQFHRHVIVLNIDFCGDYAEATYASSGCPGICEAFVKYNPGAFTEAFFEFRSVRVYGASWAAPSMSRPAVSGLALTALLMALLF</sequence>
<dbReference type="InterPro" id="IPR013320">
    <property type="entry name" value="ConA-like_dom_sf"/>
</dbReference>
<dbReference type="EMBL" id="KN824367">
    <property type="protein sequence ID" value="KIM21971.1"/>
    <property type="molecule type" value="Genomic_DNA"/>
</dbReference>
<dbReference type="OrthoDB" id="192832at2759"/>
<dbReference type="SUPFAM" id="SSF49899">
    <property type="entry name" value="Concanavalin A-like lectins/glucanases"/>
    <property type="match status" value="1"/>
</dbReference>
<dbReference type="InterPro" id="IPR050546">
    <property type="entry name" value="Glycosyl_Hydrlase_16"/>
</dbReference>
<protein>
    <submittedName>
        <fullName evidence="2">Glycoside hydrolase family 16 protein</fullName>
    </submittedName>
</protein>
<dbReference type="Pfam" id="PF26113">
    <property type="entry name" value="GH16_XgeA"/>
    <property type="match status" value="2"/>
</dbReference>
<gene>
    <name evidence="2" type="ORF">M408DRAFT_333171</name>
</gene>
<dbReference type="STRING" id="933852.A0A0C3ARR8"/>